<proteinExistence type="predicted"/>
<reference evidence="4" key="1">
    <citation type="submission" date="2023-05" db="EMBL/GenBank/DDBJ databases">
        <authorList>
            <person name="Du J."/>
        </authorList>
    </citation>
    <scope>NUCLEOTIDE SEQUENCE</scope>
    <source>
        <strain evidence="4">UMB1064</strain>
    </source>
</reference>
<feature type="region of interest" description="Disordered" evidence="1">
    <location>
        <begin position="111"/>
        <end position="130"/>
    </location>
</feature>
<keyword evidence="2" id="KW-0812">Transmembrane</keyword>
<dbReference type="RefSeq" id="WP_284826613.1">
    <property type="nucleotide sequence ID" value="NZ_JASOOY020000032.1"/>
</dbReference>
<feature type="transmembrane region" description="Helical" evidence="2">
    <location>
        <begin position="18"/>
        <end position="37"/>
    </location>
</feature>
<dbReference type="InterPro" id="IPR036465">
    <property type="entry name" value="vWFA_dom_sf"/>
</dbReference>
<dbReference type="Proteomes" id="UP001223646">
    <property type="component" value="Unassembled WGS sequence"/>
</dbReference>
<feature type="compositionally biased region" description="Low complexity" evidence="1">
    <location>
        <begin position="111"/>
        <end position="121"/>
    </location>
</feature>
<name>A0AAW9SWU5_CORAY</name>
<gene>
    <name evidence="4" type="ORF">QP460_009385</name>
</gene>
<evidence type="ECO:0000256" key="1">
    <source>
        <dbReference type="SAM" id="MobiDB-lite"/>
    </source>
</evidence>
<keyword evidence="2" id="KW-1133">Transmembrane helix</keyword>
<comment type="caution">
    <text evidence="4">The sequence shown here is derived from an EMBL/GenBank/DDBJ whole genome shotgun (WGS) entry which is preliminary data.</text>
</comment>
<keyword evidence="2" id="KW-0472">Membrane</keyword>
<dbReference type="InterPro" id="IPR002035">
    <property type="entry name" value="VWF_A"/>
</dbReference>
<reference evidence="4" key="2">
    <citation type="submission" date="2024-05" db="EMBL/GenBank/DDBJ databases">
        <authorList>
            <person name="Wolfe A."/>
        </authorList>
    </citation>
    <scope>NUCLEOTIDE SEQUENCE</scope>
    <source>
        <strain evidence="4">UMB1064</strain>
    </source>
</reference>
<dbReference type="PROSITE" id="PS50234">
    <property type="entry name" value="VWFA"/>
    <property type="match status" value="1"/>
</dbReference>
<dbReference type="Gene3D" id="3.40.50.410">
    <property type="entry name" value="von Willebrand factor, type A domain"/>
    <property type="match status" value="1"/>
</dbReference>
<dbReference type="SUPFAM" id="SSF53300">
    <property type="entry name" value="vWA-like"/>
    <property type="match status" value="1"/>
</dbReference>
<evidence type="ECO:0000313" key="4">
    <source>
        <dbReference type="EMBL" id="MEO3717798.1"/>
    </source>
</evidence>
<evidence type="ECO:0000256" key="2">
    <source>
        <dbReference type="SAM" id="Phobius"/>
    </source>
</evidence>
<dbReference type="EMBL" id="JASOOY020000032">
    <property type="protein sequence ID" value="MEO3717798.1"/>
    <property type="molecule type" value="Genomic_DNA"/>
</dbReference>
<evidence type="ECO:0000259" key="3">
    <source>
        <dbReference type="PROSITE" id="PS50234"/>
    </source>
</evidence>
<protein>
    <recommendedName>
        <fullName evidence="3">VWFA domain-containing protein</fullName>
    </recommendedName>
</protein>
<evidence type="ECO:0000313" key="5">
    <source>
        <dbReference type="Proteomes" id="UP001223646"/>
    </source>
</evidence>
<dbReference type="AlphaFoldDB" id="A0AAW9SWU5"/>
<organism evidence="4 5">
    <name type="scientific">Corynebacterium amycolatum</name>
    <dbReference type="NCBI Taxonomy" id="43765"/>
    <lineage>
        <taxon>Bacteria</taxon>
        <taxon>Bacillati</taxon>
        <taxon>Actinomycetota</taxon>
        <taxon>Actinomycetes</taxon>
        <taxon>Mycobacteriales</taxon>
        <taxon>Corynebacteriaceae</taxon>
        <taxon>Corynebacterium</taxon>
    </lineage>
</organism>
<feature type="domain" description="VWFA" evidence="3">
    <location>
        <begin position="389"/>
        <end position="534"/>
    </location>
</feature>
<sequence length="537" mass="55122">MGRHASGENNYRVAKGPFIAVLVVIVLVAAVFAWVNLRKSNDSSIDADRARCTKGDLTLVVTADPAAVGSAQKLVQDYGESNPVVRDFCVRPQITVAGSQEVVNALTEAGGAEAGAGAPEDPAADDSATDEAGTGIMTPGVWIPADISFVDQAKNSDKVKVNNPKTWLPPIASGVAFTTNRADQLNNATWEELAGLRVAAPGGSDAALSAVISARLGGGPDVARERAGLGEVYTSNTLLTMLSQNVADFDGVAATQPMLQMAGEGLKLVSPADAPQLHAPVVTFGSGGKIDENTARAAEDFRNFAADHGADGEAAESTFSPEVAENFGVLSQIQTDSFALPPALEQPDAQQPATAVGSALLLADTSEGVDVGALSAALTGAIDAAPGGRYGLWTFAPEVNRLAELPAPDDEANNGADAVKGSLAELPAGGEAQFWPALIDAYQAARDTYSPDKPNRLVVLTSGRDASGADAAESVERIKELISPDRPVTIEVIVLPDGDSSSPELQEVANMTTGSLRIAADYGDGLASQLAAAIGTE</sequence>
<accession>A0AAW9SWU5</accession>